<keyword evidence="8 9" id="KW-0472">Membrane</keyword>
<evidence type="ECO:0000256" key="5">
    <source>
        <dbReference type="ARBA" id="ARBA00022692"/>
    </source>
</evidence>
<dbReference type="InterPro" id="IPR000515">
    <property type="entry name" value="MetI-like"/>
</dbReference>
<feature type="domain" description="ABC transmembrane type-1" evidence="10">
    <location>
        <begin position="20"/>
        <end position="208"/>
    </location>
</feature>
<dbReference type="GO" id="GO:0043190">
    <property type="term" value="C:ATP-binding cassette (ABC) transporter complex"/>
    <property type="evidence" value="ECO:0007669"/>
    <property type="project" value="InterPro"/>
</dbReference>
<dbReference type="PATRIC" id="fig|330734.3.peg.2895"/>
<keyword evidence="7 9" id="KW-1133">Transmembrane helix</keyword>
<evidence type="ECO:0000256" key="3">
    <source>
        <dbReference type="ARBA" id="ARBA00022448"/>
    </source>
</evidence>
<protein>
    <submittedName>
        <fullName evidence="11">Amino acid ABC transporter</fullName>
    </submittedName>
</protein>
<dbReference type="Pfam" id="PF00528">
    <property type="entry name" value="BPD_transp_1"/>
    <property type="match status" value="1"/>
</dbReference>
<feature type="transmembrane region" description="Helical" evidence="9">
    <location>
        <begin position="129"/>
        <end position="147"/>
    </location>
</feature>
<comment type="subcellular location">
    <subcellularLocation>
        <location evidence="1">Cell inner membrane</location>
        <topology evidence="1">Multi-pass membrane protein</topology>
    </subcellularLocation>
    <subcellularLocation>
        <location evidence="9">Cell membrane</location>
        <topology evidence="9">Multi-pass membrane protein</topology>
    </subcellularLocation>
</comment>
<accession>A0A0H4I2V4</accession>
<dbReference type="InterPro" id="IPR043429">
    <property type="entry name" value="ArtM/GltK/GlnP/TcyL/YhdX-like"/>
</dbReference>
<dbReference type="EMBL" id="CP011494">
    <property type="protein sequence ID" value="AKO53356.1"/>
    <property type="molecule type" value="Genomic_DNA"/>
</dbReference>
<keyword evidence="6" id="KW-0029">Amino-acid transport</keyword>
<name>A0A0H4I2V4_9GAMM</name>
<dbReference type="PANTHER" id="PTHR30614">
    <property type="entry name" value="MEMBRANE COMPONENT OF AMINO ACID ABC TRANSPORTER"/>
    <property type="match status" value="1"/>
</dbReference>
<evidence type="ECO:0000256" key="6">
    <source>
        <dbReference type="ARBA" id="ARBA00022970"/>
    </source>
</evidence>
<dbReference type="InterPro" id="IPR010065">
    <property type="entry name" value="AA_ABC_transptr_permease_3TM"/>
</dbReference>
<keyword evidence="4" id="KW-1003">Cell membrane</keyword>
<dbReference type="KEGG" id="mpq:ABA45_13785"/>
<dbReference type="Proteomes" id="UP000036406">
    <property type="component" value="Chromosome"/>
</dbReference>
<dbReference type="GO" id="GO:0015184">
    <property type="term" value="F:L-cystine transmembrane transporter activity"/>
    <property type="evidence" value="ECO:0007669"/>
    <property type="project" value="TreeGrafter"/>
</dbReference>
<evidence type="ECO:0000256" key="7">
    <source>
        <dbReference type="ARBA" id="ARBA00022989"/>
    </source>
</evidence>
<evidence type="ECO:0000313" key="11">
    <source>
        <dbReference type="EMBL" id="AKO53356.1"/>
    </source>
</evidence>
<dbReference type="PANTHER" id="PTHR30614:SF0">
    <property type="entry name" value="L-CYSTINE TRANSPORT SYSTEM PERMEASE PROTEIN TCYL"/>
    <property type="match status" value="1"/>
</dbReference>
<feature type="transmembrane region" description="Helical" evidence="9">
    <location>
        <begin position="90"/>
        <end position="108"/>
    </location>
</feature>
<keyword evidence="3 9" id="KW-0813">Transport</keyword>
<dbReference type="CDD" id="cd06261">
    <property type="entry name" value="TM_PBP2"/>
    <property type="match status" value="1"/>
</dbReference>
<dbReference type="RefSeq" id="WP_048387013.1">
    <property type="nucleotide sequence ID" value="NZ_CP011494.1"/>
</dbReference>
<dbReference type="Gene3D" id="1.10.3720.10">
    <property type="entry name" value="MetI-like"/>
    <property type="match status" value="1"/>
</dbReference>
<evidence type="ECO:0000256" key="1">
    <source>
        <dbReference type="ARBA" id="ARBA00004429"/>
    </source>
</evidence>
<evidence type="ECO:0000256" key="9">
    <source>
        <dbReference type="RuleBase" id="RU363032"/>
    </source>
</evidence>
<dbReference type="PROSITE" id="PS50928">
    <property type="entry name" value="ABC_TM1"/>
    <property type="match status" value="1"/>
</dbReference>
<feature type="transmembrane region" description="Helical" evidence="9">
    <location>
        <begin position="185"/>
        <end position="205"/>
    </location>
</feature>
<dbReference type="AlphaFoldDB" id="A0A0H4I2V4"/>
<evidence type="ECO:0000256" key="8">
    <source>
        <dbReference type="ARBA" id="ARBA00023136"/>
    </source>
</evidence>
<organism evidence="11 12">
    <name type="scientific">Marinobacter psychrophilus</name>
    <dbReference type="NCBI Taxonomy" id="330734"/>
    <lineage>
        <taxon>Bacteria</taxon>
        <taxon>Pseudomonadati</taxon>
        <taxon>Pseudomonadota</taxon>
        <taxon>Gammaproteobacteria</taxon>
        <taxon>Pseudomonadales</taxon>
        <taxon>Marinobacteraceae</taxon>
        <taxon>Marinobacter</taxon>
    </lineage>
</organism>
<dbReference type="SUPFAM" id="SSF161098">
    <property type="entry name" value="MetI-like"/>
    <property type="match status" value="1"/>
</dbReference>
<reference evidence="11 12" key="1">
    <citation type="submission" date="2015-05" db="EMBL/GenBank/DDBJ databases">
        <title>Complete genome of Marinobacter psychrophilus strain 20041T isolated from sea-ice of the Canadian Basin.</title>
        <authorList>
            <person name="Song L."/>
            <person name="Ren L."/>
            <person name="Yu Y."/>
            <person name="Wang X."/>
        </authorList>
    </citation>
    <scope>NUCLEOTIDE SEQUENCE [LARGE SCALE GENOMIC DNA]</scope>
    <source>
        <strain evidence="11 12">20041</strain>
    </source>
</reference>
<dbReference type="STRING" id="330734.ABA45_13785"/>
<evidence type="ECO:0000256" key="2">
    <source>
        <dbReference type="ARBA" id="ARBA00010072"/>
    </source>
</evidence>
<evidence type="ECO:0000313" key="12">
    <source>
        <dbReference type="Proteomes" id="UP000036406"/>
    </source>
</evidence>
<proteinExistence type="inferred from homology"/>
<feature type="transmembrane region" description="Helical" evidence="9">
    <location>
        <begin position="20"/>
        <end position="44"/>
    </location>
</feature>
<comment type="similarity">
    <text evidence="2">Belongs to the binding-protein-dependent transport system permease family. HisMQ subfamily.</text>
</comment>
<sequence>MNSLFTPVSWSDTGFILTGVMNTVTISIVAIVLGTLLGLAVGFLRAESSKVVNILLGGVLDILRSVPLIIQLILFSTFIGVMGYPLDPFVAGSIILSLYTMAFMSEVFRSGFESVHQSMRTSARSLGMSYAQTIFYIRLPIGLRAVFPSWLGVALSVIKDSALVSVIGYMELLRTSDQLISRSQQPLEILIGVGIFYFIISYPLSSYGRYVERKMAI</sequence>
<evidence type="ECO:0000259" key="10">
    <source>
        <dbReference type="PROSITE" id="PS50928"/>
    </source>
</evidence>
<gene>
    <name evidence="11" type="ORF">ABA45_13785</name>
</gene>
<dbReference type="InterPro" id="IPR035906">
    <property type="entry name" value="MetI-like_sf"/>
</dbReference>
<evidence type="ECO:0000256" key="4">
    <source>
        <dbReference type="ARBA" id="ARBA00022475"/>
    </source>
</evidence>
<dbReference type="NCBIfam" id="TIGR01726">
    <property type="entry name" value="HEQRo_perm_3TM"/>
    <property type="match status" value="1"/>
</dbReference>
<keyword evidence="12" id="KW-1185">Reference proteome</keyword>
<keyword evidence="5 9" id="KW-0812">Transmembrane</keyword>